<dbReference type="SUPFAM" id="SSF81665">
    <property type="entry name" value="Calcium ATPase, transmembrane domain M"/>
    <property type="match status" value="1"/>
</dbReference>
<keyword evidence="7 13" id="KW-0067">ATP-binding</keyword>
<dbReference type="InterPro" id="IPR044492">
    <property type="entry name" value="P_typ_ATPase_HD_dom"/>
</dbReference>
<dbReference type="Pfam" id="PF13246">
    <property type="entry name" value="Cation_ATPase"/>
    <property type="match status" value="1"/>
</dbReference>
<dbReference type="Pfam" id="PF12409">
    <property type="entry name" value="P5-ATPase"/>
    <property type="match status" value="1"/>
</dbReference>
<dbReference type="PRINTS" id="PR00119">
    <property type="entry name" value="CATATPASE"/>
</dbReference>
<dbReference type="GO" id="GO:0005524">
    <property type="term" value="F:ATP binding"/>
    <property type="evidence" value="ECO:0007669"/>
    <property type="project" value="UniProtKB-UniRule"/>
</dbReference>
<feature type="domain" description="P5B-type ATPase N-terminal" evidence="16">
    <location>
        <begin position="33"/>
        <end position="116"/>
    </location>
</feature>
<evidence type="ECO:0000256" key="6">
    <source>
        <dbReference type="ARBA" id="ARBA00022741"/>
    </source>
</evidence>
<dbReference type="NCBIfam" id="TIGR01494">
    <property type="entry name" value="ATPase_P-type"/>
    <property type="match status" value="2"/>
</dbReference>
<reference evidence="18" key="1">
    <citation type="submission" date="2011-08" db="EMBL/GenBank/DDBJ databases">
        <authorList>
            <person name="Rombauts S."/>
        </authorList>
    </citation>
    <scope>NUCLEOTIDE SEQUENCE</scope>
    <source>
        <strain evidence="18">London</strain>
    </source>
</reference>
<evidence type="ECO:0000256" key="11">
    <source>
        <dbReference type="ARBA" id="ARBA00023136"/>
    </source>
</evidence>
<dbReference type="EC" id="7.2.2.-" evidence="13"/>
<sequence length="1145" mass="129469">MSLSGSQFSSGLTRMTRKKKSPSPYDRINIDDDDEMIIEGYLWSLTRSFVFWFSGLLSAGFVFMLTTWKPSYLIKFTHKRCTLDQADRVILRDSYGEEYVEKVIKPDYTRKERAQFSHFFHKKLKYLWRPELSQFSKLTGLEKEKCGSIYSMSDGLTNSDAKIRQSLYGINSIIVQVDSITKLILSQQSIALRQKVHSESEVVVLREGIMTSKSSTELVPGDIIILAPNCSFVIECDAVLISGSCTVDESMLTGESEPISKVALTDDPNVLYSPNTHKKNTLFCGTEIIHVQSSDKIHVKALVVRTGYSTTKGELVRNILYPKPVNFQLKQDLIKCMILFFILGIPSMAYTAYIFVSYGASLYDTIIIVVDIATFLVPPLLPAVMTSINGYAQKRLRKADIFCLDTNFINAGGSIDMVCFDKTGTLTEDSIDIAGVVPSSNGLFGRPERKMTTLDRYSTLVAILANCHSLIERSRRLDGDRQEIRMFESVEAEFRDDTFVNENGAFERLPDRLIGFKRGPDDLIYGLIRLFPFDSTLQRMAVVVKRAHTNSYSVLMKGAPEVIRTFCIDATIPNDFDSMLAMYTRDGMRVMAAASRSIDGDSIDLAGLMKIPREDLEHSMIFEGLIVFQNQLKPETESTLYALKEVGIRSIMATGDNILTALSVARDCGMIDEADSVVQVEANLTDNGSLETLYRYVKLPGISEKLNIDDSTMKYSEEIITPILKKRCWHISIEGKSFELIRNYDRSLLSKIVHRGTIFARMLPDHKLHLIDEIQRQGHQVAMCGDGANDCGALRLANCGISLSMAESSVASPFTYTKKNIECVPILIREGRATLAATMGAFKYQASYCFVLLSSVLILFWEGAKLSDGGFVFIDIILNMFPPLVFGTTKAYPRLTRHRPLLSLFDFNPLFSIFSFVFIQVIIYLIAREYLLIQEWFEPFVFNATQIHRPEPSHMTLTILSVNTMSYVIAAIIFASGPPFRMSFLSNKIYTFVVFLNLLLVIIVTVYPTPGFLLDYVNFKDVPDFEFKLTLFSLGLANLGISYLWEVVFLQSGQSQQFCTKFTSWRNKKPLYEQIETELQLQDDWPPVIKGNMGKRDTSQSLSSTDNWIHHCNTLPVDHRISLDSKRTLVTFTNQEYNVEAKMFD</sequence>
<dbReference type="PROSITE" id="PS00154">
    <property type="entry name" value="ATPASE_E1_E2"/>
    <property type="match status" value="1"/>
</dbReference>
<feature type="transmembrane region" description="Helical" evidence="13">
    <location>
        <begin position="338"/>
        <end position="360"/>
    </location>
</feature>
<dbReference type="InterPro" id="IPR036412">
    <property type="entry name" value="HAD-like_sf"/>
</dbReference>
<keyword evidence="6 13" id="KW-0547">Nucleotide-binding</keyword>
<dbReference type="InterPro" id="IPR008250">
    <property type="entry name" value="ATPase_P-typ_transduc_dom_A_sf"/>
</dbReference>
<proteinExistence type="inferred from homology"/>
<feature type="transmembrane region" description="Helical" evidence="13">
    <location>
        <begin position="870"/>
        <end position="889"/>
    </location>
</feature>
<dbReference type="InterPro" id="IPR001757">
    <property type="entry name" value="P_typ_ATPase"/>
</dbReference>
<dbReference type="EMBL" id="CAEY01000077">
    <property type="status" value="NOT_ANNOTATED_CDS"/>
    <property type="molecule type" value="Genomic_DNA"/>
</dbReference>
<dbReference type="STRING" id="32264.T1KHN6"/>
<evidence type="ECO:0000256" key="5">
    <source>
        <dbReference type="ARBA" id="ARBA00022723"/>
    </source>
</evidence>
<accession>T1KHN6</accession>
<dbReference type="InterPro" id="IPR023214">
    <property type="entry name" value="HAD_sf"/>
</dbReference>
<keyword evidence="8 13" id="KW-0460">Magnesium</keyword>
<dbReference type="InterPro" id="IPR023299">
    <property type="entry name" value="ATPase_P-typ_cyto_dom_N"/>
</dbReference>
<dbReference type="SFLD" id="SFLDF00027">
    <property type="entry name" value="p-type_atpase"/>
    <property type="match status" value="1"/>
</dbReference>
<comment type="subcellular location">
    <subcellularLocation>
        <location evidence="1 13">Membrane</location>
        <topology evidence="1 13">Multi-pass membrane protein</topology>
    </subcellularLocation>
</comment>
<dbReference type="SUPFAM" id="SSF81653">
    <property type="entry name" value="Calcium ATPase, transduction domain A"/>
    <property type="match status" value="1"/>
</dbReference>
<dbReference type="SUPFAM" id="SSF56784">
    <property type="entry name" value="HAD-like"/>
    <property type="match status" value="1"/>
</dbReference>
<dbReference type="GO" id="GO:0140358">
    <property type="term" value="F:P-type transmembrane transporter activity"/>
    <property type="evidence" value="ECO:0007669"/>
    <property type="project" value="InterPro"/>
</dbReference>
<organism evidence="17 18">
    <name type="scientific">Tetranychus urticae</name>
    <name type="common">Two-spotted spider mite</name>
    <dbReference type="NCBI Taxonomy" id="32264"/>
    <lineage>
        <taxon>Eukaryota</taxon>
        <taxon>Metazoa</taxon>
        <taxon>Ecdysozoa</taxon>
        <taxon>Arthropoda</taxon>
        <taxon>Chelicerata</taxon>
        <taxon>Arachnida</taxon>
        <taxon>Acari</taxon>
        <taxon>Acariformes</taxon>
        <taxon>Trombidiformes</taxon>
        <taxon>Prostigmata</taxon>
        <taxon>Eleutherengona</taxon>
        <taxon>Raphignathae</taxon>
        <taxon>Tetranychoidea</taxon>
        <taxon>Tetranychidae</taxon>
        <taxon>Tetranychus</taxon>
    </lineage>
</organism>
<evidence type="ECO:0000256" key="1">
    <source>
        <dbReference type="ARBA" id="ARBA00004141"/>
    </source>
</evidence>
<evidence type="ECO:0000256" key="2">
    <source>
        <dbReference type="ARBA" id="ARBA00006000"/>
    </source>
</evidence>
<keyword evidence="9 13" id="KW-1278">Translocase</keyword>
<dbReference type="InterPro" id="IPR006544">
    <property type="entry name" value="P-type_TPase_V"/>
</dbReference>
<feature type="transmembrane region" description="Helical" evidence="13">
    <location>
        <begin position="957"/>
        <end position="977"/>
    </location>
</feature>
<feature type="transmembrane region" description="Helical" evidence="13">
    <location>
        <begin position="846"/>
        <end position="864"/>
    </location>
</feature>
<evidence type="ECO:0000259" key="15">
    <source>
        <dbReference type="Pfam" id="PF00122"/>
    </source>
</evidence>
<dbReference type="AlphaFoldDB" id="T1KHN6"/>
<dbReference type="Gene3D" id="3.40.1110.10">
    <property type="entry name" value="Calcium-transporting ATPase, cytoplasmic domain N"/>
    <property type="match status" value="1"/>
</dbReference>
<dbReference type="Pfam" id="PF00122">
    <property type="entry name" value="E1-E2_ATPase"/>
    <property type="match status" value="1"/>
</dbReference>
<keyword evidence="18" id="KW-1185">Reference proteome</keyword>
<dbReference type="InterPro" id="IPR047819">
    <property type="entry name" value="P5A-ATPase_N"/>
</dbReference>
<protein>
    <recommendedName>
        <fullName evidence="13">Cation-transporting ATPase</fullName>
        <ecNumber evidence="13">7.2.2.-</ecNumber>
    </recommendedName>
</protein>
<feature type="transmembrane region" description="Helical" evidence="13">
    <location>
        <begin position="901"/>
        <end position="927"/>
    </location>
</feature>
<evidence type="ECO:0000259" key="16">
    <source>
        <dbReference type="Pfam" id="PF12409"/>
    </source>
</evidence>
<dbReference type="SFLD" id="SFLDS00003">
    <property type="entry name" value="Haloacid_Dehalogenase"/>
    <property type="match status" value="1"/>
</dbReference>
<dbReference type="GO" id="GO:0046872">
    <property type="term" value="F:metal ion binding"/>
    <property type="evidence" value="ECO:0007669"/>
    <property type="project" value="UniProtKB-UniRule"/>
</dbReference>
<dbReference type="Gene3D" id="2.70.150.10">
    <property type="entry name" value="Calcium-transporting ATPase, cytoplasmic transduction domain A"/>
    <property type="match status" value="1"/>
</dbReference>
<dbReference type="GO" id="GO:0019829">
    <property type="term" value="F:ATPase-coupled monoatomic cation transmembrane transporter activity"/>
    <property type="evidence" value="ECO:0007669"/>
    <property type="project" value="UniProtKB-UniRule"/>
</dbReference>
<dbReference type="InterPro" id="IPR018303">
    <property type="entry name" value="ATPase_P-typ_P_site"/>
</dbReference>
<dbReference type="Gene3D" id="3.40.50.1000">
    <property type="entry name" value="HAD superfamily/HAD-like"/>
    <property type="match status" value="1"/>
</dbReference>
<feature type="region of interest" description="Disordered" evidence="14">
    <location>
        <begin position="1"/>
        <end position="26"/>
    </location>
</feature>
<dbReference type="GO" id="GO:0016020">
    <property type="term" value="C:membrane"/>
    <property type="evidence" value="ECO:0007669"/>
    <property type="project" value="UniProtKB-SubCell"/>
</dbReference>
<evidence type="ECO:0000256" key="10">
    <source>
        <dbReference type="ARBA" id="ARBA00022989"/>
    </source>
</evidence>
<dbReference type="InterPro" id="IPR059000">
    <property type="entry name" value="ATPase_P-type_domA"/>
</dbReference>
<evidence type="ECO:0000256" key="8">
    <source>
        <dbReference type="ARBA" id="ARBA00022842"/>
    </source>
</evidence>
<feature type="transmembrane region" description="Helical" evidence="13">
    <location>
        <begin position="366"/>
        <end position="388"/>
    </location>
</feature>
<comment type="catalytic activity">
    <reaction evidence="12 13">
        <text>ATP + H2O = ADP + phosphate + H(+)</text>
        <dbReference type="Rhea" id="RHEA:13065"/>
        <dbReference type="ChEBI" id="CHEBI:15377"/>
        <dbReference type="ChEBI" id="CHEBI:15378"/>
        <dbReference type="ChEBI" id="CHEBI:30616"/>
        <dbReference type="ChEBI" id="CHEBI:43474"/>
        <dbReference type="ChEBI" id="CHEBI:456216"/>
    </reaction>
</comment>
<dbReference type="PRINTS" id="PR00121">
    <property type="entry name" value="NAKATPASE"/>
</dbReference>
<dbReference type="InterPro" id="IPR023298">
    <property type="entry name" value="ATPase_P-typ_TM_dom_sf"/>
</dbReference>
<evidence type="ECO:0000256" key="3">
    <source>
        <dbReference type="ARBA" id="ARBA00022553"/>
    </source>
</evidence>
<reference evidence="17" key="2">
    <citation type="submission" date="2015-06" db="UniProtKB">
        <authorList>
            <consortium name="EnsemblMetazoa"/>
        </authorList>
    </citation>
    <scope>IDENTIFICATION</scope>
</reference>
<evidence type="ECO:0000313" key="18">
    <source>
        <dbReference type="Proteomes" id="UP000015104"/>
    </source>
</evidence>
<dbReference type="PANTHER" id="PTHR45630">
    <property type="entry name" value="CATION-TRANSPORTING ATPASE-RELATED"/>
    <property type="match status" value="1"/>
</dbReference>
<evidence type="ECO:0000256" key="9">
    <source>
        <dbReference type="ARBA" id="ARBA00022967"/>
    </source>
</evidence>
<dbReference type="NCBIfam" id="TIGR01657">
    <property type="entry name" value="P-ATPase-V"/>
    <property type="match status" value="1"/>
</dbReference>
<dbReference type="SFLD" id="SFLDG00002">
    <property type="entry name" value="C1.7:_P-type_atpase_like"/>
    <property type="match status" value="1"/>
</dbReference>
<keyword evidence="3" id="KW-0597">Phosphoprotein</keyword>
<keyword evidence="11 13" id="KW-0472">Membrane</keyword>
<feature type="transmembrane region" description="Helical" evidence="13">
    <location>
        <begin position="989"/>
        <end position="1007"/>
    </location>
</feature>
<feature type="domain" description="P-type ATPase A" evidence="15">
    <location>
        <begin position="199"/>
        <end position="318"/>
    </location>
</feature>
<comment type="similarity">
    <text evidence="2 13">Belongs to the cation transport ATPase (P-type) (TC 3.A.3) family. Type V subfamily.</text>
</comment>
<feature type="transmembrane region" description="Helical" evidence="13">
    <location>
        <begin position="1027"/>
        <end position="1045"/>
    </location>
</feature>
<dbReference type="Proteomes" id="UP000015104">
    <property type="component" value="Unassembled WGS sequence"/>
</dbReference>
<evidence type="ECO:0000256" key="13">
    <source>
        <dbReference type="RuleBase" id="RU362082"/>
    </source>
</evidence>
<evidence type="ECO:0000256" key="4">
    <source>
        <dbReference type="ARBA" id="ARBA00022692"/>
    </source>
</evidence>
<dbReference type="eggNOG" id="KOG0208">
    <property type="taxonomic scope" value="Eukaryota"/>
</dbReference>
<keyword evidence="10 13" id="KW-1133">Transmembrane helix</keyword>
<evidence type="ECO:0000256" key="7">
    <source>
        <dbReference type="ARBA" id="ARBA00022840"/>
    </source>
</evidence>
<dbReference type="EnsemblMetazoa" id="tetur11g05050.1">
    <property type="protein sequence ID" value="tetur11g05050.1"/>
    <property type="gene ID" value="tetur11g05050"/>
</dbReference>
<evidence type="ECO:0000256" key="12">
    <source>
        <dbReference type="ARBA" id="ARBA00049360"/>
    </source>
</evidence>
<evidence type="ECO:0000256" key="14">
    <source>
        <dbReference type="SAM" id="MobiDB-lite"/>
    </source>
</evidence>
<evidence type="ECO:0000313" key="17">
    <source>
        <dbReference type="EnsemblMetazoa" id="tetur11g05050.1"/>
    </source>
</evidence>
<name>T1KHN6_TETUR</name>
<feature type="compositionally biased region" description="Polar residues" evidence="14">
    <location>
        <begin position="1"/>
        <end position="13"/>
    </location>
</feature>
<dbReference type="PROSITE" id="PS01229">
    <property type="entry name" value="COF_2"/>
    <property type="match status" value="1"/>
</dbReference>
<dbReference type="FunFam" id="1.20.1110.10:FF:000023">
    <property type="entry name" value="Cation-transporting ATPase"/>
    <property type="match status" value="1"/>
</dbReference>
<dbReference type="GO" id="GO:0015203">
    <property type="term" value="F:polyamine transmembrane transporter activity"/>
    <property type="evidence" value="ECO:0007669"/>
    <property type="project" value="TreeGrafter"/>
</dbReference>
<dbReference type="PANTHER" id="PTHR45630:SF8">
    <property type="entry name" value="CATION-TRANSPORTING ATPASE"/>
    <property type="match status" value="1"/>
</dbReference>
<keyword evidence="5 13" id="KW-0479">Metal-binding</keyword>
<dbReference type="GO" id="GO:0016887">
    <property type="term" value="F:ATP hydrolysis activity"/>
    <property type="evidence" value="ECO:0007669"/>
    <property type="project" value="InterPro"/>
</dbReference>
<dbReference type="HOGENOM" id="CLU_001828_0_0_1"/>
<feature type="transmembrane region" description="Helical" evidence="13">
    <location>
        <begin position="49"/>
        <end position="68"/>
    </location>
</feature>
<keyword evidence="4 13" id="KW-0812">Transmembrane</keyword>
<dbReference type="GO" id="GO:0006874">
    <property type="term" value="P:intracellular calcium ion homeostasis"/>
    <property type="evidence" value="ECO:0007669"/>
    <property type="project" value="TreeGrafter"/>
</dbReference>